<dbReference type="EMBL" id="VHLH01000005">
    <property type="protein sequence ID" value="TPW30611.1"/>
    <property type="molecule type" value="Genomic_DNA"/>
</dbReference>
<evidence type="ECO:0000256" key="2">
    <source>
        <dbReference type="ARBA" id="ARBA00023125"/>
    </source>
</evidence>
<dbReference type="Proteomes" id="UP000320314">
    <property type="component" value="Unassembled WGS sequence"/>
</dbReference>
<dbReference type="PANTHER" id="PTHR33164:SF95">
    <property type="entry name" value="TRANSCRIPTIONAL REGULATOR"/>
    <property type="match status" value="1"/>
</dbReference>
<dbReference type="PROSITE" id="PS50995">
    <property type="entry name" value="HTH_MARR_2"/>
    <property type="match status" value="1"/>
</dbReference>
<evidence type="ECO:0000259" key="4">
    <source>
        <dbReference type="PROSITE" id="PS50995"/>
    </source>
</evidence>
<dbReference type="RefSeq" id="WP_141165750.1">
    <property type="nucleotide sequence ID" value="NZ_VHLH01000005.1"/>
</dbReference>
<keyword evidence="6" id="KW-1185">Reference proteome</keyword>
<keyword evidence="2" id="KW-0238">DNA-binding</keyword>
<organism evidence="5 6">
    <name type="scientific">Pararhizobium mangrovi</name>
    <dbReference type="NCBI Taxonomy" id="2590452"/>
    <lineage>
        <taxon>Bacteria</taxon>
        <taxon>Pseudomonadati</taxon>
        <taxon>Pseudomonadota</taxon>
        <taxon>Alphaproteobacteria</taxon>
        <taxon>Hyphomicrobiales</taxon>
        <taxon>Rhizobiaceae</taxon>
        <taxon>Rhizobium/Agrobacterium group</taxon>
        <taxon>Pararhizobium</taxon>
    </lineage>
</organism>
<name>A0A506UBW0_9HYPH</name>
<dbReference type="Pfam" id="PF01047">
    <property type="entry name" value="MarR"/>
    <property type="match status" value="1"/>
</dbReference>
<proteinExistence type="predicted"/>
<dbReference type="SUPFAM" id="SSF46785">
    <property type="entry name" value="Winged helix' DNA-binding domain"/>
    <property type="match status" value="1"/>
</dbReference>
<accession>A0A506UBW0</accession>
<sequence>MPKLLEEADRSAAIYRLEDQAGYMLRQANQRHVAIFGEHVGYKLTPTQWSALVRLKELAPCSQNQLGRETAMDIATVKGVVDRLVKRGLVRTAQDPNDGRRVVLSLSEEGEKTVQEMIPAATTATSETLSPLTTGERMLFLEMLHKLC</sequence>
<protein>
    <submittedName>
        <fullName evidence="5">MarR family transcriptional regulator</fullName>
    </submittedName>
</protein>
<comment type="caution">
    <text evidence="5">The sequence shown here is derived from an EMBL/GenBank/DDBJ whole genome shotgun (WGS) entry which is preliminary data.</text>
</comment>
<dbReference type="GO" id="GO:0003700">
    <property type="term" value="F:DNA-binding transcription factor activity"/>
    <property type="evidence" value="ECO:0007669"/>
    <property type="project" value="InterPro"/>
</dbReference>
<evidence type="ECO:0000313" key="5">
    <source>
        <dbReference type="EMBL" id="TPW30611.1"/>
    </source>
</evidence>
<gene>
    <name evidence="5" type="ORF">FJU11_04055</name>
</gene>
<evidence type="ECO:0000256" key="3">
    <source>
        <dbReference type="ARBA" id="ARBA00023163"/>
    </source>
</evidence>
<evidence type="ECO:0000256" key="1">
    <source>
        <dbReference type="ARBA" id="ARBA00023015"/>
    </source>
</evidence>
<feature type="domain" description="HTH marR-type" evidence="4">
    <location>
        <begin position="1"/>
        <end position="148"/>
    </location>
</feature>
<dbReference type="Gene3D" id="1.10.10.10">
    <property type="entry name" value="Winged helix-like DNA-binding domain superfamily/Winged helix DNA-binding domain"/>
    <property type="match status" value="1"/>
</dbReference>
<dbReference type="PRINTS" id="PR00598">
    <property type="entry name" value="HTHMARR"/>
</dbReference>
<dbReference type="PROSITE" id="PS01117">
    <property type="entry name" value="HTH_MARR_1"/>
    <property type="match status" value="1"/>
</dbReference>
<dbReference type="InterPro" id="IPR000835">
    <property type="entry name" value="HTH_MarR-typ"/>
</dbReference>
<dbReference type="InterPro" id="IPR036388">
    <property type="entry name" value="WH-like_DNA-bd_sf"/>
</dbReference>
<dbReference type="GO" id="GO:0006950">
    <property type="term" value="P:response to stress"/>
    <property type="evidence" value="ECO:0007669"/>
    <property type="project" value="TreeGrafter"/>
</dbReference>
<dbReference type="SMART" id="SM00347">
    <property type="entry name" value="HTH_MARR"/>
    <property type="match status" value="1"/>
</dbReference>
<evidence type="ECO:0000313" key="6">
    <source>
        <dbReference type="Proteomes" id="UP000320314"/>
    </source>
</evidence>
<reference evidence="5 6" key="1">
    <citation type="submission" date="2019-06" db="EMBL/GenBank/DDBJ databases">
        <authorList>
            <person name="Li M."/>
        </authorList>
    </citation>
    <scope>NUCLEOTIDE SEQUENCE [LARGE SCALE GENOMIC DNA]</scope>
    <source>
        <strain evidence="5 6">BGMRC6574</strain>
    </source>
</reference>
<dbReference type="InterPro" id="IPR039422">
    <property type="entry name" value="MarR/SlyA-like"/>
</dbReference>
<dbReference type="AlphaFoldDB" id="A0A506UBW0"/>
<dbReference type="InterPro" id="IPR023187">
    <property type="entry name" value="Tscrpt_reg_MarR-type_CS"/>
</dbReference>
<dbReference type="PANTHER" id="PTHR33164">
    <property type="entry name" value="TRANSCRIPTIONAL REGULATOR, MARR FAMILY"/>
    <property type="match status" value="1"/>
</dbReference>
<dbReference type="OrthoDB" id="9814496at2"/>
<keyword evidence="1" id="KW-0805">Transcription regulation</keyword>
<dbReference type="GO" id="GO:0003677">
    <property type="term" value="F:DNA binding"/>
    <property type="evidence" value="ECO:0007669"/>
    <property type="project" value="UniProtKB-KW"/>
</dbReference>
<dbReference type="InterPro" id="IPR036390">
    <property type="entry name" value="WH_DNA-bd_sf"/>
</dbReference>
<keyword evidence="3" id="KW-0804">Transcription</keyword>